<dbReference type="PROSITE" id="PS50895">
    <property type="entry name" value="SURF1"/>
    <property type="match status" value="1"/>
</dbReference>
<keyword evidence="5 6" id="KW-0472">Membrane</keyword>
<evidence type="ECO:0000256" key="4">
    <source>
        <dbReference type="ARBA" id="ARBA00022989"/>
    </source>
</evidence>
<protein>
    <recommendedName>
        <fullName evidence="6">SURF1-like protein</fullName>
    </recommendedName>
</protein>
<dbReference type="EMBL" id="AZBU02000004">
    <property type="protein sequence ID" value="TKR81213.1"/>
    <property type="molecule type" value="Genomic_DNA"/>
</dbReference>
<dbReference type="CDD" id="cd06662">
    <property type="entry name" value="SURF1"/>
    <property type="match status" value="1"/>
</dbReference>
<evidence type="ECO:0000256" key="6">
    <source>
        <dbReference type="RuleBase" id="RU363076"/>
    </source>
</evidence>
<keyword evidence="6" id="KW-0496">Mitochondrion</keyword>
<dbReference type="GO" id="GO:0005743">
    <property type="term" value="C:mitochondrial inner membrane"/>
    <property type="evidence" value="ECO:0007669"/>
    <property type="project" value="UniProtKB-SubCell"/>
</dbReference>
<dbReference type="InterPro" id="IPR045214">
    <property type="entry name" value="Surf1/Surf4"/>
</dbReference>
<comment type="subcellular location">
    <subcellularLocation>
        <location evidence="1">Membrane</location>
    </subcellularLocation>
    <subcellularLocation>
        <location evidence="6">Mitochondrion inner membrane</location>
        <topology evidence="6">Multi-pass membrane protein</topology>
    </subcellularLocation>
</comment>
<dbReference type="GO" id="GO:0033617">
    <property type="term" value="P:mitochondrial respiratory chain complex IV assembly"/>
    <property type="evidence" value="ECO:0007669"/>
    <property type="project" value="TreeGrafter"/>
</dbReference>
<evidence type="ECO:0000256" key="1">
    <source>
        <dbReference type="ARBA" id="ARBA00004370"/>
    </source>
</evidence>
<evidence type="ECO:0000313" key="7">
    <source>
        <dbReference type="EMBL" id="TKR81213.1"/>
    </source>
</evidence>
<organism evidence="7">
    <name type="scientific">Steinernema carpocapsae</name>
    <name type="common">Entomopathogenic nematode</name>
    <dbReference type="NCBI Taxonomy" id="34508"/>
    <lineage>
        <taxon>Eukaryota</taxon>
        <taxon>Metazoa</taxon>
        <taxon>Ecdysozoa</taxon>
        <taxon>Nematoda</taxon>
        <taxon>Chromadorea</taxon>
        <taxon>Rhabditida</taxon>
        <taxon>Tylenchina</taxon>
        <taxon>Panagrolaimomorpha</taxon>
        <taxon>Strongyloidoidea</taxon>
        <taxon>Steinernematidae</taxon>
        <taxon>Steinernema</taxon>
    </lineage>
</organism>
<keyword evidence="6" id="KW-0999">Mitochondrion inner membrane</keyword>
<comment type="caution">
    <text evidence="7">The sequence shown here is derived from an EMBL/GenBank/DDBJ whole genome shotgun (WGS) entry which is preliminary data.</text>
</comment>
<dbReference type="STRING" id="34508.A0A4U5NF03"/>
<comment type="similarity">
    <text evidence="2 6">Belongs to the SURF1 family.</text>
</comment>
<reference evidence="7" key="1">
    <citation type="submission" date="2013-11" db="EMBL/GenBank/DDBJ databases">
        <authorList>
            <person name="Sternberg P."/>
            <person name="Dillman A."/>
            <person name="Macchietto M."/>
        </authorList>
    </citation>
    <scope>NUCLEOTIDE SEQUENCE</scope>
    <source>
        <strain evidence="7">ALL</strain>
    </source>
</reference>
<reference evidence="7" key="2">
    <citation type="journal article" date="2015" name="Genome Biol.">
        <title>Comparative genomics of Steinernema reveals deeply conserved gene regulatory networks.</title>
        <authorList>
            <person name="Dillman A.R."/>
            <person name="Macchietto M."/>
            <person name="Porter C.F."/>
            <person name="Rogers A."/>
            <person name="Williams B."/>
            <person name="Antoshechkin I."/>
            <person name="Lee M.M."/>
            <person name="Goodwin Z."/>
            <person name="Lu X."/>
            <person name="Lewis E.E."/>
            <person name="Goodrich-Blair H."/>
            <person name="Stock S.P."/>
            <person name="Adams B.J."/>
            <person name="Sternberg P.W."/>
            <person name="Mortazavi A."/>
        </authorList>
    </citation>
    <scope>NUCLEOTIDE SEQUENCE [LARGE SCALE GENOMIC DNA]</scope>
    <source>
        <strain evidence="7">ALL</strain>
    </source>
</reference>
<feature type="transmembrane region" description="Helical" evidence="6">
    <location>
        <begin position="42"/>
        <end position="65"/>
    </location>
</feature>
<comment type="function">
    <text evidence="6">Probably involved in the biogenesis of the COX complex.</text>
</comment>
<keyword evidence="4 6" id="KW-1133">Transmembrane helix</keyword>
<comment type="caution">
    <text evidence="6">Lacks conserved residue(s) required for the propagation of feature annotation.</text>
</comment>
<keyword evidence="3 6" id="KW-0812">Transmembrane</keyword>
<dbReference type="InterPro" id="IPR002994">
    <property type="entry name" value="Surf1/Shy1"/>
</dbReference>
<evidence type="ECO:0000256" key="3">
    <source>
        <dbReference type="ARBA" id="ARBA00022692"/>
    </source>
</evidence>
<evidence type="ECO:0000256" key="5">
    <source>
        <dbReference type="ARBA" id="ARBA00023136"/>
    </source>
</evidence>
<dbReference type="AlphaFoldDB" id="A0A4U5NF03"/>
<accession>A0A4U5NF03</accession>
<dbReference type="OrthoDB" id="10040024at2759"/>
<evidence type="ECO:0000256" key="2">
    <source>
        <dbReference type="ARBA" id="ARBA00007165"/>
    </source>
</evidence>
<gene>
    <name evidence="7" type="ORF">L596_015124</name>
</gene>
<dbReference type="PANTHER" id="PTHR23427">
    <property type="entry name" value="SURFEIT LOCUS PROTEIN"/>
    <property type="match status" value="1"/>
</dbReference>
<name>A0A4U5NF03_STECR</name>
<dbReference type="PANTHER" id="PTHR23427:SF2">
    <property type="entry name" value="SURFEIT LOCUS PROTEIN 1"/>
    <property type="match status" value="1"/>
</dbReference>
<proteinExistence type="inferred from homology"/>
<dbReference type="Pfam" id="PF02104">
    <property type="entry name" value="SURF1"/>
    <property type="match status" value="1"/>
</dbReference>
<sequence length="281" mass="31841">MKTHCVYKFWSPKFWGQYNRAISLSKKSESGGRQNGQRKQKLTAGSIAMLAVPAAAFSLGMWQMYRLNWKLGLLAQLKEKLHIAAIKFPTHDLSILDDLEYRSVKLKGEFLHDREFLISPRGRFDEGHDDKGGGLIADSNMSSHGAHVITPFKLHGTDLVILVNRGWVPSHRSDPSTRRSSQVQGTVEFDAIVRKSEGRPQFVGENIPERGVWYYKNFEQMAKRYGTAPVYVEAKYESTVPDGPIGGQTNITVRNEHMSYLVTWFSLSAVTTAMWAMKFLK</sequence>
<reference evidence="7" key="3">
    <citation type="journal article" date="2019" name="G3 (Bethesda)">
        <title>Hybrid Assembly of the Genome of the Entomopathogenic Nematode Steinernema carpocapsae Identifies the X-Chromosome.</title>
        <authorList>
            <person name="Serra L."/>
            <person name="Macchietto M."/>
            <person name="Macias-Munoz A."/>
            <person name="McGill C.J."/>
            <person name="Rodriguez I.M."/>
            <person name="Rodriguez B."/>
            <person name="Murad R."/>
            <person name="Mortazavi A."/>
        </authorList>
    </citation>
    <scope>NUCLEOTIDE SEQUENCE</scope>
    <source>
        <strain evidence="7">ALL</strain>
    </source>
</reference>